<dbReference type="CDD" id="cd06563">
    <property type="entry name" value="GH20_chitobiase-like"/>
    <property type="match status" value="1"/>
</dbReference>
<evidence type="ECO:0000259" key="7">
    <source>
        <dbReference type="Pfam" id="PF02838"/>
    </source>
</evidence>
<reference evidence="8 9" key="1">
    <citation type="submission" date="2023-02" db="EMBL/GenBank/DDBJ databases">
        <title>Genome sequence of Lentisphaera profundi SAORIC-696.</title>
        <authorList>
            <person name="Kim e."/>
            <person name="Cho J.-C."/>
            <person name="Choi A."/>
            <person name="Kang I."/>
        </authorList>
    </citation>
    <scope>NUCLEOTIDE SEQUENCE [LARGE SCALE GENOMIC DNA]</scope>
    <source>
        <strain evidence="8 9">SAORIC-696</strain>
    </source>
</reference>
<dbReference type="PRINTS" id="PR00738">
    <property type="entry name" value="GLHYDRLASE20"/>
</dbReference>
<accession>A0ABY7VTK1</accession>
<evidence type="ECO:0000256" key="3">
    <source>
        <dbReference type="ARBA" id="ARBA00012663"/>
    </source>
</evidence>
<organism evidence="8 9">
    <name type="scientific">Lentisphaera profundi</name>
    <dbReference type="NCBI Taxonomy" id="1658616"/>
    <lineage>
        <taxon>Bacteria</taxon>
        <taxon>Pseudomonadati</taxon>
        <taxon>Lentisphaerota</taxon>
        <taxon>Lentisphaeria</taxon>
        <taxon>Lentisphaerales</taxon>
        <taxon>Lentisphaeraceae</taxon>
        <taxon>Lentisphaera</taxon>
    </lineage>
</organism>
<evidence type="ECO:0000256" key="5">
    <source>
        <dbReference type="ARBA" id="ARBA00023295"/>
    </source>
</evidence>
<evidence type="ECO:0000256" key="1">
    <source>
        <dbReference type="ARBA" id="ARBA00001231"/>
    </source>
</evidence>
<keyword evidence="4" id="KW-0378">Hydrolase</keyword>
<dbReference type="EC" id="3.2.1.52" evidence="3"/>
<proteinExistence type="inferred from homology"/>
<name>A0ABY7VTK1_9BACT</name>
<dbReference type="InterPro" id="IPR015883">
    <property type="entry name" value="Glyco_hydro_20_cat"/>
</dbReference>
<dbReference type="Proteomes" id="UP001214250">
    <property type="component" value="Chromosome 2"/>
</dbReference>
<comment type="similarity">
    <text evidence="2">Belongs to the glycosyl hydrolase 20 family.</text>
</comment>
<dbReference type="InterPro" id="IPR029018">
    <property type="entry name" value="Hex-like_dom2"/>
</dbReference>
<dbReference type="PANTHER" id="PTHR22600">
    <property type="entry name" value="BETA-HEXOSAMINIDASE"/>
    <property type="match status" value="1"/>
</dbReference>
<dbReference type="InterPro" id="IPR026876">
    <property type="entry name" value="Fn3_assoc_repeat"/>
</dbReference>
<evidence type="ECO:0000259" key="6">
    <source>
        <dbReference type="Pfam" id="PF00728"/>
    </source>
</evidence>
<evidence type="ECO:0000313" key="9">
    <source>
        <dbReference type="Proteomes" id="UP001214250"/>
    </source>
</evidence>
<dbReference type="Gene3D" id="3.20.20.80">
    <property type="entry name" value="Glycosidases"/>
    <property type="match status" value="1"/>
</dbReference>
<dbReference type="InterPro" id="IPR015882">
    <property type="entry name" value="HEX_bac_N"/>
</dbReference>
<dbReference type="PANTHER" id="PTHR22600:SF57">
    <property type="entry name" value="BETA-N-ACETYLHEXOSAMINIDASE"/>
    <property type="match status" value="1"/>
</dbReference>
<dbReference type="Pfam" id="PF00728">
    <property type="entry name" value="Glyco_hydro_20"/>
    <property type="match status" value="1"/>
</dbReference>
<sequence>MSVIKRFIHKRAQAYTQINICPQVQDILLMDGYFKFESSIRLDYEGSPKDLVYRQITDLLSEADINIHNEANHRIVFQIKAMERECYELEILAHTIRISAADNIGFLYALYSQRQIWPPDLSQLKGSQIPLLIIKDFPKFSWRSFSLDCSRQFFPIETLEKLFDFLAFYKINIFHWHLCDDEGWRLELDCWPDLTLKGAWRGPNEILLPDRGSGQHRYGGFYTKNEIRELIGYAQDRGIEIIPEIDIPGHSLAILNSYPETRCDNISQALLDKGVKLNSLCPSRPQNLNFIEEILKEIASLFPSDYIHIGNDEVERAHWNNCPSCLAAMKDNGFESSRQLQDLFFRKVHKAVESLGKKVLAWNESLQDPLLPQSTTIMSWEGIEPAKEAVKRDIPVILCPGEFCYIDMAQGAFERGHSWAGFLDMEKVYSYEPLEGIDRPDLIKGYGICLWAEYLDKKDFIWEQIFPRLLAASEVAWSHPKSWGGLFNRYKNFHCQFLKDQEIPSRLNKPKLVYRDSIVQVIKAHPKDIVYYTTDGSQPNEDNSIYERPTQVAIPSLFKARLLSPCMSWSDVSSVPNFDFIQKKQYSHYPYELITYRKARWQEPESNAGKGNRDLYVWVPTPYMPGEFIDFKFKNTLQAECLEIRTGVPQTLRSLVEEADLLYSFDGLHFQKLTEFKHGTAVAQIKFFKIKFLRILFNKEQSEWTAIQELLIKA</sequence>
<gene>
    <name evidence="8" type="ORF">PQO03_16860</name>
</gene>
<evidence type="ECO:0000256" key="4">
    <source>
        <dbReference type="ARBA" id="ARBA00022801"/>
    </source>
</evidence>
<keyword evidence="9" id="KW-1185">Reference proteome</keyword>
<keyword evidence="5" id="KW-0326">Glycosidase</keyword>
<feature type="domain" description="Beta-hexosaminidase bacterial type N-terminal" evidence="7">
    <location>
        <begin position="18"/>
        <end position="136"/>
    </location>
</feature>
<dbReference type="RefSeq" id="WP_274151923.1">
    <property type="nucleotide sequence ID" value="NZ_CP117812.1"/>
</dbReference>
<dbReference type="SUPFAM" id="SSF55545">
    <property type="entry name" value="beta-N-acetylhexosaminidase-like domain"/>
    <property type="match status" value="1"/>
</dbReference>
<dbReference type="Pfam" id="PF13287">
    <property type="entry name" value="Fn3_assoc"/>
    <property type="match status" value="1"/>
</dbReference>
<dbReference type="Gene3D" id="2.60.120.260">
    <property type="entry name" value="Galactose-binding domain-like"/>
    <property type="match status" value="1"/>
</dbReference>
<dbReference type="EMBL" id="CP117812">
    <property type="protein sequence ID" value="WDE97500.1"/>
    <property type="molecule type" value="Genomic_DNA"/>
</dbReference>
<evidence type="ECO:0000256" key="2">
    <source>
        <dbReference type="ARBA" id="ARBA00006285"/>
    </source>
</evidence>
<dbReference type="SUPFAM" id="SSF51445">
    <property type="entry name" value="(Trans)glycosidases"/>
    <property type="match status" value="1"/>
</dbReference>
<dbReference type="Gene3D" id="3.30.379.10">
    <property type="entry name" value="Chitobiase/beta-hexosaminidase domain 2-like"/>
    <property type="match status" value="1"/>
</dbReference>
<dbReference type="Pfam" id="PF02838">
    <property type="entry name" value="Glyco_hydro_20b"/>
    <property type="match status" value="1"/>
</dbReference>
<protein>
    <recommendedName>
        <fullName evidence="3">beta-N-acetylhexosaminidase</fullName>
        <ecNumber evidence="3">3.2.1.52</ecNumber>
    </recommendedName>
</protein>
<evidence type="ECO:0000313" key="8">
    <source>
        <dbReference type="EMBL" id="WDE97500.1"/>
    </source>
</evidence>
<comment type="catalytic activity">
    <reaction evidence="1">
        <text>Hydrolysis of terminal non-reducing N-acetyl-D-hexosamine residues in N-acetyl-beta-D-hexosaminides.</text>
        <dbReference type="EC" id="3.2.1.52"/>
    </reaction>
</comment>
<feature type="domain" description="Glycoside hydrolase family 20 catalytic" evidence="6">
    <location>
        <begin position="140"/>
        <end position="479"/>
    </location>
</feature>
<dbReference type="InterPro" id="IPR025705">
    <property type="entry name" value="Beta_hexosaminidase_sua/sub"/>
</dbReference>
<dbReference type="InterPro" id="IPR017853">
    <property type="entry name" value="GH"/>
</dbReference>